<sequence length="167" mass="19623">MMILRFHENDTEEVVSLFYETVHSVNARDYSREQVEAWAALEDKSERINRWKRSLNENLTFVVKVNDRIVGFADLTFNGYLDRLFVHKEYQRQGVASLLVDKLESEAKRLKLQAIETESSITAKAFFTHRGYVTVRQQTVERKGVYLTNLKMRKELSATSFTRTIHE</sequence>
<dbReference type="Gene3D" id="3.40.630.30">
    <property type="match status" value="1"/>
</dbReference>
<dbReference type="InterPro" id="IPR052564">
    <property type="entry name" value="N-acetyltrans/Recomb-assoc"/>
</dbReference>
<accession>A0ABU6NLE6</accession>
<dbReference type="EMBL" id="JAROAS010000020">
    <property type="protein sequence ID" value="MED4128559.1"/>
    <property type="molecule type" value="Genomic_DNA"/>
</dbReference>
<dbReference type="RefSeq" id="WP_274272033.1">
    <property type="nucleotide sequence ID" value="NZ_JAROAS010000020.1"/>
</dbReference>
<comment type="caution">
    <text evidence="2">The sequence shown here is derived from an EMBL/GenBank/DDBJ whole genome shotgun (WGS) entry which is preliminary data.</text>
</comment>
<keyword evidence="2" id="KW-0808">Transferase</keyword>
<gene>
    <name evidence="2" type="ORF">P5F74_10480</name>
</gene>
<reference evidence="2 3" key="1">
    <citation type="submission" date="2023-03" db="EMBL/GenBank/DDBJ databases">
        <title>Bacillus Genome Sequencing.</title>
        <authorList>
            <person name="Dunlap C."/>
        </authorList>
    </citation>
    <scope>NUCLEOTIDE SEQUENCE [LARGE SCALE GENOMIC DNA]</scope>
    <source>
        <strain evidence="2 3">B-4107</strain>
    </source>
</reference>
<name>A0ABU6NLE6_9BACI</name>
<dbReference type="InterPro" id="IPR000182">
    <property type="entry name" value="GNAT_dom"/>
</dbReference>
<keyword evidence="3" id="KW-1185">Reference proteome</keyword>
<dbReference type="PROSITE" id="PS51186">
    <property type="entry name" value="GNAT"/>
    <property type="match status" value="1"/>
</dbReference>
<evidence type="ECO:0000259" key="1">
    <source>
        <dbReference type="PROSITE" id="PS51186"/>
    </source>
</evidence>
<dbReference type="SUPFAM" id="SSF55729">
    <property type="entry name" value="Acyl-CoA N-acyltransferases (Nat)"/>
    <property type="match status" value="1"/>
</dbReference>
<dbReference type="Pfam" id="PF13673">
    <property type="entry name" value="Acetyltransf_10"/>
    <property type="match status" value="1"/>
</dbReference>
<dbReference type="InterPro" id="IPR016181">
    <property type="entry name" value="Acyl_CoA_acyltransferase"/>
</dbReference>
<dbReference type="Proteomes" id="UP001341820">
    <property type="component" value="Unassembled WGS sequence"/>
</dbReference>
<evidence type="ECO:0000313" key="3">
    <source>
        <dbReference type="Proteomes" id="UP001341820"/>
    </source>
</evidence>
<dbReference type="EC" id="2.3.1.-" evidence="2"/>
<dbReference type="PANTHER" id="PTHR43451:SF1">
    <property type="entry name" value="ACETYLTRANSFERASE"/>
    <property type="match status" value="1"/>
</dbReference>
<proteinExistence type="predicted"/>
<keyword evidence="2" id="KW-0012">Acyltransferase</keyword>
<dbReference type="GO" id="GO:0016746">
    <property type="term" value="F:acyltransferase activity"/>
    <property type="evidence" value="ECO:0007669"/>
    <property type="project" value="UniProtKB-KW"/>
</dbReference>
<dbReference type="CDD" id="cd04301">
    <property type="entry name" value="NAT_SF"/>
    <property type="match status" value="1"/>
</dbReference>
<dbReference type="PANTHER" id="PTHR43451">
    <property type="entry name" value="ACETYLTRANSFERASE (GNAT) FAMILY PROTEIN"/>
    <property type="match status" value="1"/>
</dbReference>
<evidence type="ECO:0000313" key="2">
    <source>
        <dbReference type="EMBL" id="MED4128559.1"/>
    </source>
</evidence>
<feature type="domain" description="N-acetyltransferase" evidence="1">
    <location>
        <begin position="1"/>
        <end position="157"/>
    </location>
</feature>
<protein>
    <submittedName>
        <fullName evidence="2">GNAT family N-acetyltransferase</fullName>
        <ecNumber evidence="2">2.3.1.-</ecNumber>
    </submittedName>
</protein>
<organism evidence="2 3">
    <name type="scientific">Shouchella miscanthi</name>
    <dbReference type="NCBI Taxonomy" id="2598861"/>
    <lineage>
        <taxon>Bacteria</taxon>
        <taxon>Bacillati</taxon>
        <taxon>Bacillota</taxon>
        <taxon>Bacilli</taxon>
        <taxon>Bacillales</taxon>
        <taxon>Bacillaceae</taxon>
        <taxon>Shouchella</taxon>
    </lineage>
</organism>